<evidence type="ECO:0000313" key="1">
    <source>
        <dbReference type="EMBL" id="KAG0462026.1"/>
    </source>
</evidence>
<organism evidence="1 2">
    <name type="scientific">Vanilla planifolia</name>
    <name type="common">Vanilla</name>
    <dbReference type="NCBI Taxonomy" id="51239"/>
    <lineage>
        <taxon>Eukaryota</taxon>
        <taxon>Viridiplantae</taxon>
        <taxon>Streptophyta</taxon>
        <taxon>Embryophyta</taxon>
        <taxon>Tracheophyta</taxon>
        <taxon>Spermatophyta</taxon>
        <taxon>Magnoliopsida</taxon>
        <taxon>Liliopsida</taxon>
        <taxon>Asparagales</taxon>
        <taxon>Orchidaceae</taxon>
        <taxon>Vanilloideae</taxon>
        <taxon>Vanilleae</taxon>
        <taxon>Vanilla</taxon>
    </lineage>
</organism>
<reference evidence="1 2" key="1">
    <citation type="journal article" date="2020" name="Nat. Food">
        <title>A phased Vanilla planifolia genome enables genetic improvement of flavour and production.</title>
        <authorList>
            <person name="Hasing T."/>
            <person name="Tang H."/>
            <person name="Brym M."/>
            <person name="Khazi F."/>
            <person name="Huang T."/>
            <person name="Chambers A.H."/>
        </authorList>
    </citation>
    <scope>NUCLEOTIDE SEQUENCE [LARGE SCALE GENOMIC DNA]</scope>
    <source>
        <tissue evidence="1">Leaf</tissue>
    </source>
</reference>
<sequence length="100" mass="10794">MAPHSQYWGFPRRRRRVIGDGGRDHQRRNVHAIGGAGAASAVCKAGGVVPAEWPLGAQIYFTTAVSAWERSNRSSPPLGFMTVLPPSCTGGDTHCNFPLY</sequence>
<proteinExistence type="predicted"/>
<accession>A0A835UJU7</accession>
<evidence type="ECO:0000313" key="2">
    <source>
        <dbReference type="Proteomes" id="UP000639772"/>
    </source>
</evidence>
<comment type="caution">
    <text evidence="1">The sequence shown here is derived from an EMBL/GenBank/DDBJ whole genome shotgun (WGS) entry which is preliminary data.</text>
</comment>
<dbReference type="AlphaFoldDB" id="A0A835UJU7"/>
<dbReference type="EMBL" id="JADCNM010000011">
    <property type="protein sequence ID" value="KAG0462026.1"/>
    <property type="molecule type" value="Genomic_DNA"/>
</dbReference>
<name>A0A835UJU7_VANPL</name>
<dbReference type="Proteomes" id="UP000639772">
    <property type="component" value="Chromosome 11"/>
</dbReference>
<protein>
    <submittedName>
        <fullName evidence="1">Uncharacterized protein</fullName>
    </submittedName>
</protein>
<gene>
    <name evidence="1" type="ORF">HPP92_020502</name>
</gene>